<evidence type="ECO:0000313" key="2">
    <source>
        <dbReference type="Proteomes" id="UP000004778"/>
    </source>
</evidence>
<proteinExistence type="predicted"/>
<dbReference type="eggNOG" id="COG2885">
    <property type="taxonomic scope" value="Bacteria"/>
</dbReference>
<dbReference type="STRING" id="103621.GCA_001067145_01863"/>
<organism evidence="1 2">
    <name type="scientific">Actinomyces urogenitalis DSM 15434</name>
    <dbReference type="NCBI Taxonomy" id="525246"/>
    <lineage>
        <taxon>Bacteria</taxon>
        <taxon>Bacillati</taxon>
        <taxon>Actinomycetota</taxon>
        <taxon>Actinomycetes</taxon>
        <taxon>Actinomycetales</taxon>
        <taxon>Actinomycetaceae</taxon>
        <taxon>Actinomyces</taxon>
    </lineage>
</organism>
<dbReference type="AlphaFoldDB" id="C0W8M8"/>
<dbReference type="HOGENOM" id="CLU_1764096_0_0_11"/>
<comment type="caution">
    <text evidence="1">The sequence shown here is derived from an EMBL/GenBank/DDBJ whole genome shotgun (WGS) entry which is preliminary data.</text>
</comment>
<dbReference type="OrthoDB" id="5166631at2"/>
<name>C0W8M8_9ACTO</name>
<dbReference type="RefSeq" id="WP_006549129.1">
    <property type="nucleotide sequence ID" value="NZ_DS999575.1"/>
</dbReference>
<dbReference type="EMBL" id="ACFH01000204">
    <property type="protein sequence ID" value="EEH64908.1"/>
    <property type="molecule type" value="Genomic_DNA"/>
</dbReference>
<accession>C0W8M8</accession>
<sequence length="147" mass="15169">MLDGDGSGTYTDATVSIVNNGDGSATYSNLGTGLTIVNDGQGTALVSSGQQGWTVQADPVPPAASAGRFPSIDAARPVESCGTLISLSDSVLFDFGSHRLRGDVQEVLTSLAEVLNGPILCLLALCLVGLWVCRREVPGGAEERVYL</sequence>
<reference evidence="1 2" key="1">
    <citation type="submission" date="2009-01" db="EMBL/GenBank/DDBJ databases">
        <authorList>
            <person name="Qin X."/>
            <person name="Bachman B."/>
            <person name="Battles P."/>
            <person name="Bell A."/>
            <person name="Bess C."/>
            <person name="Bickham C."/>
            <person name="Chaboub L."/>
            <person name="Chen D."/>
            <person name="Coyle M."/>
            <person name="Deiros D.R."/>
            <person name="Dinh H."/>
            <person name="Forbes L."/>
            <person name="Fowler G."/>
            <person name="Francisco L."/>
            <person name="Fu Q."/>
            <person name="Gubbala S."/>
            <person name="Hale W."/>
            <person name="Han Y."/>
            <person name="Hemphill L."/>
            <person name="Highlander S.K."/>
            <person name="Hirani K."/>
            <person name="Hogues M."/>
            <person name="Jackson L."/>
            <person name="Jakkamsetti A."/>
            <person name="Javaid M."/>
            <person name="Jiang H."/>
            <person name="Korchina V."/>
            <person name="Kovar C."/>
            <person name="Lara F."/>
            <person name="Lee S."/>
            <person name="Mata R."/>
            <person name="Mathew T."/>
            <person name="Moen C."/>
            <person name="Morales K."/>
            <person name="Munidasa M."/>
            <person name="Nazareth L."/>
            <person name="Ngo R."/>
            <person name="Nguyen L."/>
            <person name="Okwuonu G."/>
            <person name="Ongeri F."/>
            <person name="Patil S."/>
            <person name="Petrosino J."/>
            <person name="Pham C."/>
            <person name="Pham P."/>
            <person name="Pu L.-L."/>
            <person name="Puazo M."/>
            <person name="Raj R."/>
            <person name="Reid J."/>
            <person name="Rouhana J."/>
            <person name="Saada N."/>
            <person name="Shang Y."/>
            <person name="Simmons D."/>
            <person name="Thornton R."/>
            <person name="Warren J."/>
            <person name="Weissenberger G."/>
            <person name="Zhang J."/>
            <person name="Zhang L."/>
            <person name="Zhou C."/>
            <person name="Zhu D."/>
            <person name="Muzny D."/>
            <person name="Worley K."/>
            <person name="Gibbs R."/>
        </authorList>
    </citation>
    <scope>NUCLEOTIDE SEQUENCE [LARGE SCALE GENOMIC DNA]</scope>
    <source>
        <strain evidence="1 2">DSM 15434</strain>
    </source>
</reference>
<evidence type="ECO:0000313" key="1">
    <source>
        <dbReference type="EMBL" id="EEH64908.1"/>
    </source>
</evidence>
<gene>
    <name evidence="1" type="ORF">HMPREF0058_2222</name>
</gene>
<protein>
    <submittedName>
        <fullName evidence="1">Uncharacterized protein</fullName>
    </submittedName>
</protein>
<dbReference type="Proteomes" id="UP000004778">
    <property type="component" value="Unassembled WGS sequence"/>
</dbReference>
<keyword evidence="2" id="KW-1185">Reference proteome</keyword>